<comment type="caution">
    <text evidence="1">The sequence shown here is derived from an EMBL/GenBank/DDBJ whole genome shotgun (WGS) entry which is preliminary data.</text>
</comment>
<protein>
    <submittedName>
        <fullName evidence="1">Uncharacterized protein</fullName>
    </submittedName>
</protein>
<evidence type="ECO:0000313" key="1">
    <source>
        <dbReference type="EMBL" id="OMJ77978.1"/>
    </source>
</evidence>
<reference evidence="1 2" key="1">
    <citation type="submission" date="2016-11" db="EMBL/GenBank/DDBJ databases">
        <title>The macronuclear genome of Stentor coeruleus: a giant cell with tiny introns.</title>
        <authorList>
            <person name="Slabodnick M."/>
            <person name="Ruby J.G."/>
            <person name="Reiff S.B."/>
            <person name="Swart E.C."/>
            <person name="Gosai S."/>
            <person name="Prabakaran S."/>
            <person name="Witkowska E."/>
            <person name="Larue G.E."/>
            <person name="Fisher S."/>
            <person name="Freeman R.M."/>
            <person name="Gunawardena J."/>
            <person name="Chu W."/>
            <person name="Stover N.A."/>
            <person name="Gregory B.D."/>
            <person name="Nowacki M."/>
            <person name="Derisi J."/>
            <person name="Roy S.W."/>
            <person name="Marshall W.F."/>
            <person name="Sood P."/>
        </authorList>
    </citation>
    <scope>NUCLEOTIDE SEQUENCE [LARGE SCALE GENOMIC DNA]</scope>
    <source>
        <strain evidence="1">WM001</strain>
    </source>
</reference>
<name>A0A1R2BMM1_9CILI</name>
<organism evidence="1 2">
    <name type="scientific">Stentor coeruleus</name>
    <dbReference type="NCBI Taxonomy" id="5963"/>
    <lineage>
        <taxon>Eukaryota</taxon>
        <taxon>Sar</taxon>
        <taxon>Alveolata</taxon>
        <taxon>Ciliophora</taxon>
        <taxon>Postciliodesmatophora</taxon>
        <taxon>Heterotrichea</taxon>
        <taxon>Heterotrichida</taxon>
        <taxon>Stentoridae</taxon>
        <taxon>Stentor</taxon>
    </lineage>
</organism>
<proteinExistence type="predicted"/>
<dbReference type="AlphaFoldDB" id="A0A1R2BMM1"/>
<evidence type="ECO:0000313" key="2">
    <source>
        <dbReference type="Proteomes" id="UP000187209"/>
    </source>
</evidence>
<dbReference type="Proteomes" id="UP000187209">
    <property type="component" value="Unassembled WGS sequence"/>
</dbReference>
<accession>A0A1R2BMM1</accession>
<dbReference type="EMBL" id="MPUH01000546">
    <property type="protein sequence ID" value="OMJ77978.1"/>
    <property type="molecule type" value="Genomic_DNA"/>
</dbReference>
<gene>
    <name evidence="1" type="ORF">SteCoe_22337</name>
</gene>
<keyword evidence="2" id="KW-1185">Reference proteome</keyword>
<sequence length="91" mass="10710">MECCQTNFETGEIVISAFKDQTVENFYRCDDGFTEISLDSKSDEIEINQRYTEQCKIKDSVATFRSTSYSLHKTELEKSFLQIKWEIVNKF</sequence>